<evidence type="ECO:0000313" key="2">
    <source>
        <dbReference type="WBParaSite" id="ES5_v2.g13228.t1"/>
    </source>
</evidence>
<dbReference type="WBParaSite" id="ES5_v2.g13228.t1">
    <property type="protein sequence ID" value="ES5_v2.g13228.t1"/>
    <property type="gene ID" value="ES5_v2.g13228"/>
</dbReference>
<evidence type="ECO:0000313" key="1">
    <source>
        <dbReference type="Proteomes" id="UP000887579"/>
    </source>
</evidence>
<proteinExistence type="predicted"/>
<organism evidence="1 2">
    <name type="scientific">Panagrolaimus sp. ES5</name>
    <dbReference type="NCBI Taxonomy" id="591445"/>
    <lineage>
        <taxon>Eukaryota</taxon>
        <taxon>Metazoa</taxon>
        <taxon>Ecdysozoa</taxon>
        <taxon>Nematoda</taxon>
        <taxon>Chromadorea</taxon>
        <taxon>Rhabditida</taxon>
        <taxon>Tylenchina</taxon>
        <taxon>Panagrolaimomorpha</taxon>
        <taxon>Panagrolaimoidea</taxon>
        <taxon>Panagrolaimidae</taxon>
        <taxon>Panagrolaimus</taxon>
    </lineage>
</organism>
<sequence>MIPNACYQANIANMVIALIAYLTKDWQLFFVFLNLVASPIIMAFMLFHESPRWLVATGRISKACNVLNDISNRRWNGTEVIFTSRQLEHLRHETKRKKYNFYHLFNTKRFFKQSLMQILAMLTYSMVSICYLYVVKDFTDISPILLVFLDGCCRLIIPIIIIILDYNFRSFTRRTQFLGSLSLMAACFIAVIVLVATDHPYTSVAVATPLIVGAMINDSAFWMNIVQVTTQRYPTVIRCIAFGCLHSVKHIGTIAGILIMHNDLLKNDDKKIIAFIVPGGMIVATLVIGYFIQPDTKGKALLDTMDDLDVNRLEKSLPNALMRLATLHRVVQTELHNTIVQEHSDEWKERLQKLDEQDNHQHINDGFVGDFVSGNGPTIATQRQHSDEWKERLQKLDEQDNHQHINDGFVGDFASGNGPTIATQRR</sequence>
<reference evidence="2" key="1">
    <citation type="submission" date="2022-11" db="UniProtKB">
        <authorList>
            <consortium name="WormBaseParasite"/>
        </authorList>
    </citation>
    <scope>IDENTIFICATION</scope>
</reference>
<accession>A0AC34F7Q5</accession>
<name>A0AC34F7Q5_9BILA</name>
<dbReference type="Proteomes" id="UP000887579">
    <property type="component" value="Unplaced"/>
</dbReference>
<protein>
    <submittedName>
        <fullName evidence="2">Uncharacterized protein</fullName>
    </submittedName>
</protein>